<dbReference type="PANTHER" id="PTHR46663:SF2">
    <property type="entry name" value="GGDEF DOMAIN-CONTAINING PROTEIN"/>
    <property type="match status" value="1"/>
</dbReference>
<keyword evidence="1" id="KW-1133">Transmembrane helix</keyword>
<dbReference type="CDD" id="cd01949">
    <property type="entry name" value="GGDEF"/>
    <property type="match status" value="1"/>
</dbReference>
<dbReference type="InterPro" id="IPR007891">
    <property type="entry name" value="CHASE3"/>
</dbReference>
<dbReference type="InterPro" id="IPR043128">
    <property type="entry name" value="Rev_trsase/Diguanyl_cyclase"/>
</dbReference>
<dbReference type="PROSITE" id="PS50887">
    <property type="entry name" value="GGDEF"/>
    <property type="match status" value="1"/>
</dbReference>
<accession>A0A2N7W4L7</accession>
<evidence type="ECO:0000313" key="3">
    <source>
        <dbReference type="EMBL" id="PMS24352.1"/>
    </source>
</evidence>
<comment type="caution">
    <text evidence="3">The sequence shown here is derived from an EMBL/GenBank/DDBJ whole genome shotgun (WGS) entry which is preliminary data.</text>
</comment>
<dbReference type="CDD" id="cd19410">
    <property type="entry name" value="HK9-like_sensor"/>
    <property type="match status" value="1"/>
</dbReference>
<gene>
    <name evidence="3" type="ORF">C0Z19_13855</name>
</gene>
<protein>
    <submittedName>
        <fullName evidence="3">Diguanylate cyclase</fullName>
    </submittedName>
</protein>
<keyword evidence="4" id="KW-1185">Reference proteome</keyword>
<keyword evidence="1" id="KW-0812">Transmembrane</keyword>
<dbReference type="Pfam" id="PF00990">
    <property type="entry name" value="GGDEF"/>
    <property type="match status" value="1"/>
</dbReference>
<dbReference type="Pfam" id="PF05227">
    <property type="entry name" value="CHASE3"/>
    <property type="match status" value="1"/>
</dbReference>
<feature type="transmembrane region" description="Helical" evidence="1">
    <location>
        <begin position="194"/>
        <end position="217"/>
    </location>
</feature>
<dbReference type="InterPro" id="IPR000160">
    <property type="entry name" value="GGDEF_dom"/>
</dbReference>
<proteinExistence type="predicted"/>
<reference evidence="3 4" key="1">
    <citation type="submission" date="2018-01" db="EMBL/GenBank/DDBJ databases">
        <title>Whole genome analyses suggest that Burkholderia sensu lato contains two further novel genera in the rhizoxinica-symbiotica group Mycetohabitans gen. nov., and Trinickia gen. nov.: implications for the evolution of diazotrophy and nodulation in the Burkholderiaceae.</title>
        <authorList>
            <person name="Estrada-de los Santos P."/>
            <person name="Palmer M."/>
            <person name="Chavez-Ramirez B."/>
            <person name="Beukes C."/>
            <person name="Steenkamp E.T."/>
            <person name="Hirsch A.M."/>
            <person name="Manyaka P."/>
            <person name="Maluk M."/>
            <person name="Lafos M."/>
            <person name="Crook M."/>
            <person name="Gross E."/>
            <person name="Simon M.F."/>
            <person name="Bueno dos Reis Junior F."/>
            <person name="Poole P.S."/>
            <person name="Venter S.N."/>
            <person name="James E.K."/>
        </authorList>
    </citation>
    <scope>NUCLEOTIDE SEQUENCE [LARGE SCALE GENOMIC DNA]</scope>
    <source>
        <strain evidence="3 4">GP25-8</strain>
    </source>
</reference>
<organism evidence="3 4">
    <name type="scientific">Trinickia soli</name>
    <dbReference type="NCBI Taxonomy" id="380675"/>
    <lineage>
        <taxon>Bacteria</taxon>
        <taxon>Pseudomonadati</taxon>
        <taxon>Pseudomonadota</taxon>
        <taxon>Betaproteobacteria</taxon>
        <taxon>Burkholderiales</taxon>
        <taxon>Burkholderiaceae</taxon>
        <taxon>Trinickia</taxon>
    </lineage>
</organism>
<feature type="domain" description="GGDEF" evidence="2">
    <location>
        <begin position="267"/>
        <end position="401"/>
    </location>
</feature>
<sequence length="415" mass="45561">MLICPEKTLPARLFRSARHDRNRFVALYALLLTGLLLAAAAFVWEARIIVQAGATEEQAFTILGITNHVLDDLQDAETGQRGYLLTGSTAYLRPYDRGVRDVEDAARQLDRLLAGDAASQAVLQRIAPVRDRKLAELARTIDLTRGGDWREAIALVNTDEGKRDMEKLRMEFDTLRGIWDARRRTAAADIRTRVVFGASALGIFAVFVGGLLAYALVVQQRAFANISAYSEAMDREAGCDPLTGLPNRRRLLAEIDAAASRLDGGACKVALLFLDIDGFKSVNDVLGHSAGDAFLRRLAKWLSAVVRREDLLGRVGGDEFVVLLSDYGDDEDLRQLARRLIAQVHALSEAEFGGRFQIGLSIGIATYPDRVKNVRQLIDAADAAMYAAKSERASAFRFASVTANDSEYNVSASKR</sequence>
<dbReference type="EMBL" id="PNYB01000010">
    <property type="protein sequence ID" value="PMS24352.1"/>
    <property type="molecule type" value="Genomic_DNA"/>
</dbReference>
<dbReference type="InterPro" id="IPR029787">
    <property type="entry name" value="Nucleotide_cyclase"/>
</dbReference>
<dbReference type="SUPFAM" id="SSF55073">
    <property type="entry name" value="Nucleotide cyclase"/>
    <property type="match status" value="1"/>
</dbReference>
<keyword evidence="1" id="KW-0472">Membrane</keyword>
<dbReference type="Gene3D" id="3.30.70.270">
    <property type="match status" value="1"/>
</dbReference>
<dbReference type="Proteomes" id="UP000235347">
    <property type="component" value="Unassembled WGS sequence"/>
</dbReference>
<evidence type="ECO:0000259" key="2">
    <source>
        <dbReference type="PROSITE" id="PS50887"/>
    </source>
</evidence>
<evidence type="ECO:0000313" key="4">
    <source>
        <dbReference type="Proteomes" id="UP000235347"/>
    </source>
</evidence>
<dbReference type="SMART" id="SM00267">
    <property type="entry name" value="GGDEF"/>
    <property type="match status" value="1"/>
</dbReference>
<feature type="transmembrane region" description="Helical" evidence="1">
    <location>
        <begin position="25"/>
        <end position="44"/>
    </location>
</feature>
<name>A0A2N7W4L7_9BURK</name>
<dbReference type="AlphaFoldDB" id="A0A2N7W4L7"/>
<evidence type="ECO:0000256" key="1">
    <source>
        <dbReference type="SAM" id="Phobius"/>
    </source>
</evidence>
<dbReference type="PANTHER" id="PTHR46663">
    <property type="entry name" value="DIGUANYLATE CYCLASE DGCT-RELATED"/>
    <property type="match status" value="1"/>
</dbReference>
<dbReference type="NCBIfam" id="TIGR00254">
    <property type="entry name" value="GGDEF"/>
    <property type="match status" value="1"/>
</dbReference>
<dbReference type="InterPro" id="IPR052163">
    <property type="entry name" value="DGC-Regulatory_Protein"/>
</dbReference>